<feature type="transmembrane region" description="Helical" evidence="2">
    <location>
        <begin position="231"/>
        <end position="252"/>
    </location>
</feature>
<keyword evidence="2" id="KW-1133">Transmembrane helix</keyword>
<sequence length="452" mass="47466">MAGSERGHRWRSRRRALVAALVLALLGGIAGAAAGLLRPAGSEAMATILLNPLDGNPFSTSTRGDNLTNMVTEAQLVSSEEVVNRVIASTGTDFTPDALVGSLTITVPTNTQLIRIAVATRRPEAAAELAQAFAVDFLAARRDRAVSQSEMQINRLREDITARQEERDAVQEQLSAAPAEQVISLTAQLNTINTQLVSLQSRVAQLRAGPFDPGQVVTPARVQAPPTWREWWALAAAGLVAGFLLGALIHLLRRRPFGPLGAIRLPLLASLGPEDLATHDAEPVSGSLRGLALAALTADTRRPLTWLVATLDGEPPRTVDHLARAVAATGNATVVVDTSGACRDGAVDATLADLLADDAADIEISAPHTLIARGDLDGSEDRLLSPRMGALVQSLREQADIVLIAAGGEDSYAATAVGPLADRVILETADAAPRGAGRWAERALGAVVVRRI</sequence>
<dbReference type="PANTHER" id="PTHR32309">
    <property type="entry name" value="TYROSINE-PROTEIN KINASE"/>
    <property type="match status" value="1"/>
</dbReference>
<protein>
    <recommendedName>
        <fullName evidence="5">Polysaccharide chain length determinant N-terminal domain-containing protein</fullName>
    </recommendedName>
</protein>
<dbReference type="EMBL" id="CP060789">
    <property type="protein sequence ID" value="QNP56076.1"/>
    <property type="molecule type" value="Genomic_DNA"/>
</dbReference>
<keyword evidence="1" id="KW-0175">Coiled coil</keyword>
<keyword evidence="4" id="KW-1185">Reference proteome</keyword>
<feature type="coiled-coil region" evidence="1">
    <location>
        <begin position="146"/>
        <end position="173"/>
    </location>
</feature>
<dbReference type="AlphaFoldDB" id="A0A7H0H6B0"/>
<dbReference type="InterPro" id="IPR006311">
    <property type="entry name" value="TAT_signal"/>
</dbReference>
<keyword evidence="2" id="KW-0812">Transmembrane</keyword>
<evidence type="ECO:0000313" key="4">
    <source>
        <dbReference type="Proteomes" id="UP000516117"/>
    </source>
</evidence>
<reference evidence="3 4" key="1">
    <citation type="submission" date="2020-08" db="EMBL/GenBank/DDBJ databases">
        <title>Genome sequence of Tessaracoccus defluvii JCM 17540T.</title>
        <authorList>
            <person name="Hyun D.-W."/>
            <person name="Bae J.-W."/>
        </authorList>
    </citation>
    <scope>NUCLEOTIDE SEQUENCE [LARGE SCALE GENOMIC DNA]</scope>
    <source>
        <strain evidence="3 4">JCM 17540</strain>
    </source>
</reference>
<dbReference type="RefSeq" id="WP_187721195.1">
    <property type="nucleotide sequence ID" value="NZ_BAABBL010000016.1"/>
</dbReference>
<accession>A0A7H0H6B0</accession>
<dbReference type="PROSITE" id="PS51318">
    <property type="entry name" value="TAT"/>
    <property type="match status" value="1"/>
</dbReference>
<evidence type="ECO:0000313" key="3">
    <source>
        <dbReference type="EMBL" id="QNP56076.1"/>
    </source>
</evidence>
<gene>
    <name evidence="3" type="ORF">H9L22_00635</name>
</gene>
<evidence type="ECO:0008006" key="5">
    <source>
        <dbReference type="Google" id="ProtNLM"/>
    </source>
</evidence>
<dbReference type="InterPro" id="IPR050445">
    <property type="entry name" value="Bact_polysacc_biosynth/exp"/>
</dbReference>
<evidence type="ECO:0000256" key="1">
    <source>
        <dbReference type="SAM" id="Coils"/>
    </source>
</evidence>
<dbReference type="Proteomes" id="UP000516117">
    <property type="component" value="Chromosome"/>
</dbReference>
<evidence type="ECO:0000256" key="2">
    <source>
        <dbReference type="SAM" id="Phobius"/>
    </source>
</evidence>
<dbReference type="KEGG" id="tdf:H9L22_00635"/>
<organism evidence="3 4">
    <name type="scientific">Tessaracoccus defluvii</name>
    <dbReference type="NCBI Taxonomy" id="1285901"/>
    <lineage>
        <taxon>Bacteria</taxon>
        <taxon>Bacillati</taxon>
        <taxon>Actinomycetota</taxon>
        <taxon>Actinomycetes</taxon>
        <taxon>Propionibacteriales</taxon>
        <taxon>Propionibacteriaceae</taxon>
        <taxon>Tessaracoccus</taxon>
    </lineage>
</organism>
<name>A0A7H0H6B0_9ACTN</name>
<keyword evidence="2" id="KW-0472">Membrane</keyword>
<proteinExistence type="predicted"/>
<dbReference type="PANTHER" id="PTHR32309:SF31">
    <property type="entry name" value="CAPSULAR EXOPOLYSACCHARIDE FAMILY"/>
    <property type="match status" value="1"/>
</dbReference>